<name>A0A927FFX4_9BURK</name>
<evidence type="ECO:0000313" key="3">
    <source>
        <dbReference type="EMBL" id="MBD8049212.1"/>
    </source>
</evidence>
<evidence type="ECO:0000313" key="4">
    <source>
        <dbReference type="Proteomes" id="UP000647424"/>
    </source>
</evidence>
<keyword evidence="4" id="KW-1185">Reference proteome</keyword>
<proteinExistence type="predicted"/>
<sequence length="84" mass="8900">MNTHGFMGKTRGMTAWVLLALAAVLALPSAQAQATTSTSKNTRAKTRKPPVDKGPAESRAERDKRLQRECKGKPNAGACEGYGG</sequence>
<accession>A0A927FFX4</accession>
<reference evidence="3" key="1">
    <citation type="submission" date="2020-09" db="EMBL/GenBank/DDBJ databases">
        <title>Genome seq and assembly of Limnohabitants sp.</title>
        <authorList>
            <person name="Chhetri G."/>
        </authorList>
    </citation>
    <scope>NUCLEOTIDE SEQUENCE</scope>
    <source>
        <strain evidence="3">JUR4</strain>
    </source>
</reference>
<dbReference type="AlphaFoldDB" id="A0A927FFX4"/>
<gene>
    <name evidence="3" type="ORF">IC609_01555</name>
</gene>
<feature type="signal peptide" evidence="2">
    <location>
        <begin position="1"/>
        <end position="34"/>
    </location>
</feature>
<evidence type="ECO:0000256" key="2">
    <source>
        <dbReference type="SAM" id="SignalP"/>
    </source>
</evidence>
<protein>
    <recommendedName>
        <fullName evidence="5">PsiF repeat-containing protein</fullName>
    </recommendedName>
</protein>
<dbReference type="EMBL" id="JACYFT010000001">
    <property type="protein sequence ID" value="MBD8049212.1"/>
    <property type="molecule type" value="Genomic_DNA"/>
</dbReference>
<organism evidence="3 4">
    <name type="scientific">Limnohabitans radicicola</name>
    <dbReference type="NCBI Taxonomy" id="2771427"/>
    <lineage>
        <taxon>Bacteria</taxon>
        <taxon>Pseudomonadati</taxon>
        <taxon>Pseudomonadota</taxon>
        <taxon>Betaproteobacteria</taxon>
        <taxon>Burkholderiales</taxon>
        <taxon>Comamonadaceae</taxon>
        <taxon>Limnohabitans</taxon>
    </lineage>
</organism>
<feature type="chain" id="PRO_5037066372" description="PsiF repeat-containing protein" evidence="2">
    <location>
        <begin position="35"/>
        <end position="84"/>
    </location>
</feature>
<dbReference type="RefSeq" id="WP_191818955.1">
    <property type="nucleotide sequence ID" value="NZ_JACYFT010000001.1"/>
</dbReference>
<feature type="region of interest" description="Disordered" evidence="1">
    <location>
        <begin position="29"/>
        <end position="84"/>
    </location>
</feature>
<keyword evidence="2" id="KW-0732">Signal</keyword>
<evidence type="ECO:0000256" key="1">
    <source>
        <dbReference type="SAM" id="MobiDB-lite"/>
    </source>
</evidence>
<feature type="compositionally biased region" description="Basic and acidic residues" evidence="1">
    <location>
        <begin position="49"/>
        <end position="72"/>
    </location>
</feature>
<dbReference type="Proteomes" id="UP000647424">
    <property type="component" value="Unassembled WGS sequence"/>
</dbReference>
<comment type="caution">
    <text evidence="3">The sequence shown here is derived from an EMBL/GenBank/DDBJ whole genome shotgun (WGS) entry which is preliminary data.</text>
</comment>
<evidence type="ECO:0008006" key="5">
    <source>
        <dbReference type="Google" id="ProtNLM"/>
    </source>
</evidence>